<sequence>MFNLYNTILFGIGGALLALGRYSDALISAGLGVLNAVISAVKEMRAKRQLYRLQLLERSPVVVVRDGRDTEVMPEDVVRGDVVRVRSGDQLVVDGPVLEGAVEWPSRCSRVRRTRSRGALERSCCRAAVASVVVGCSGPATSARPATPTGSPLRPGGSQPTPPRCSAGSHSASAWS</sequence>
<dbReference type="SUPFAM" id="SSF81665">
    <property type="entry name" value="Calcium ATPase, transmembrane domain M"/>
    <property type="match status" value="1"/>
</dbReference>
<feature type="domain" description="P-type ATPase A" evidence="3">
    <location>
        <begin position="58"/>
        <end position="101"/>
    </location>
</feature>
<dbReference type="InterPro" id="IPR008250">
    <property type="entry name" value="ATPase_P-typ_transduc_dom_A_sf"/>
</dbReference>
<dbReference type="EMBL" id="CADCUO010000048">
    <property type="protein sequence ID" value="CAA9379100.1"/>
    <property type="molecule type" value="Genomic_DNA"/>
</dbReference>
<dbReference type="SUPFAM" id="SSF81653">
    <property type="entry name" value="Calcium ATPase, transduction domain A"/>
    <property type="match status" value="1"/>
</dbReference>
<gene>
    <name evidence="4" type="ORF">AVDCRST_MAG75-804</name>
</gene>
<dbReference type="InterPro" id="IPR023298">
    <property type="entry name" value="ATPase_P-typ_TM_dom_sf"/>
</dbReference>
<feature type="region of interest" description="Disordered" evidence="2">
    <location>
        <begin position="138"/>
        <end position="176"/>
    </location>
</feature>
<reference evidence="4" key="1">
    <citation type="submission" date="2020-02" db="EMBL/GenBank/DDBJ databases">
        <authorList>
            <person name="Meier V. D."/>
        </authorList>
    </citation>
    <scope>NUCLEOTIDE SEQUENCE</scope>
    <source>
        <strain evidence="4">AVDCRST_MAG75</strain>
    </source>
</reference>
<proteinExistence type="predicted"/>
<evidence type="ECO:0000259" key="3">
    <source>
        <dbReference type="Pfam" id="PF00122"/>
    </source>
</evidence>
<dbReference type="AlphaFoldDB" id="A0A6J4N8P0"/>
<dbReference type="InterPro" id="IPR059000">
    <property type="entry name" value="ATPase_P-type_domA"/>
</dbReference>
<name>A0A6J4N8P0_9ACTN</name>
<dbReference type="Pfam" id="PF00122">
    <property type="entry name" value="E1-E2_ATPase"/>
    <property type="match status" value="1"/>
</dbReference>
<comment type="subcellular location">
    <subcellularLocation>
        <location evidence="1">Membrane</location>
        <topology evidence="1">Multi-pass membrane protein</topology>
    </subcellularLocation>
</comment>
<accession>A0A6J4N8P0</accession>
<protein>
    <recommendedName>
        <fullName evidence="3">P-type ATPase A domain-containing protein</fullName>
    </recommendedName>
</protein>
<evidence type="ECO:0000256" key="2">
    <source>
        <dbReference type="SAM" id="MobiDB-lite"/>
    </source>
</evidence>
<organism evidence="4">
    <name type="scientific">uncultured Propionibacteriaceae bacterium</name>
    <dbReference type="NCBI Taxonomy" id="257457"/>
    <lineage>
        <taxon>Bacteria</taxon>
        <taxon>Bacillati</taxon>
        <taxon>Actinomycetota</taxon>
        <taxon>Actinomycetes</taxon>
        <taxon>Propionibacteriales</taxon>
        <taxon>Propionibacteriaceae</taxon>
        <taxon>environmental samples</taxon>
    </lineage>
</organism>
<evidence type="ECO:0000256" key="1">
    <source>
        <dbReference type="ARBA" id="ARBA00004141"/>
    </source>
</evidence>
<evidence type="ECO:0000313" key="4">
    <source>
        <dbReference type="EMBL" id="CAA9379100.1"/>
    </source>
</evidence>
<dbReference type="Gene3D" id="2.70.150.10">
    <property type="entry name" value="Calcium-transporting ATPase, cytoplasmic transduction domain A"/>
    <property type="match status" value="1"/>
</dbReference>